<dbReference type="GO" id="GO:0016747">
    <property type="term" value="F:acyltransferase activity, transferring groups other than amino-acyl groups"/>
    <property type="evidence" value="ECO:0007669"/>
    <property type="project" value="InterPro"/>
</dbReference>
<evidence type="ECO:0000256" key="1">
    <source>
        <dbReference type="ARBA" id="ARBA00022679"/>
    </source>
</evidence>
<accession>A0A4Z0MP11</accession>
<sequence>MASINTPQTPADWDAYYRLRYTVLRQPWDQPEGSERADDDAAPTTTHALLLAPDGQALGVGRLHPSGARQGQVRFMAVHPQAQGQGVGRQVLEYLEAAARQQGLREVVLHAREQAVPFYERLGYAVVAPSHTLFGTVPHFLMRKDL</sequence>
<dbReference type="RefSeq" id="WP_135529904.1">
    <property type="nucleotide sequence ID" value="NZ_SRKZ01000002.1"/>
</dbReference>
<protein>
    <submittedName>
        <fullName evidence="4">N-acetyltransferase</fullName>
    </submittedName>
</protein>
<keyword evidence="2" id="KW-0012">Acyltransferase</keyword>
<dbReference type="SUPFAM" id="SSF55729">
    <property type="entry name" value="Acyl-CoA N-acyltransferases (Nat)"/>
    <property type="match status" value="1"/>
</dbReference>
<dbReference type="PROSITE" id="PS51186">
    <property type="entry name" value="GNAT"/>
    <property type="match status" value="1"/>
</dbReference>
<proteinExistence type="predicted"/>
<dbReference type="InterPro" id="IPR000182">
    <property type="entry name" value="GNAT_dom"/>
</dbReference>
<reference evidence="4 5" key="1">
    <citation type="submission" date="2019-04" db="EMBL/GenBank/DDBJ databases">
        <authorList>
            <person name="Feng G."/>
            <person name="Zhang J."/>
            <person name="Zhu H."/>
        </authorList>
    </citation>
    <scope>NUCLEOTIDE SEQUENCE [LARGE SCALE GENOMIC DNA]</scope>
    <source>
        <strain evidence="4 5">JCM 19491</strain>
    </source>
</reference>
<evidence type="ECO:0000313" key="5">
    <source>
        <dbReference type="Proteomes" id="UP000298284"/>
    </source>
</evidence>
<keyword evidence="1 4" id="KW-0808">Transferase</keyword>
<dbReference type="AlphaFoldDB" id="A0A4Z0MP11"/>
<evidence type="ECO:0000256" key="2">
    <source>
        <dbReference type="ARBA" id="ARBA00023315"/>
    </source>
</evidence>
<dbReference type="OrthoDB" id="2352823at2"/>
<gene>
    <name evidence="4" type="ORF">EU557_08180</name>
</gene>
<comment type="caution">
    <text evidence="4">The sequence shown here is derived from an EMBL/GenBank/DDBJ whole genome shotgun (WGS) entry which is preliminary data.</text>
</comment>
<dbReference type="Gene3D" id="3.40.630.30">
    <property type="match status" value="1"/>
</dbReference>
<dbReference type="Pfam" id="PF00583">
    <property type="entry name" value="Acetyltransf_1"/>
    <property type="match status" value="1"/>
</dbReference>
<dbReference type="InterPro" id="IPR050832">
    <property type="entry name" value="Bact_Acetyltransf"/>
</dbReference>
<keyword evidence="5" id="KW-1185">Reference proteome</keyword>
<organism evidence="4 5">
    <name type="scientific">Hymenobacter wooponensis</name>
    <dbReference type="NCBI Taxonomy" id="1525360"/>
    <lineage>
        <taxon>Bacteria</taxon>
        <taxon>Pseudomonadati</taxon>
        <taxon>Bacteroidota</taxon>
        <taxon>Cytophagia</taxon>
        <taxon>Cytophagales</taxon>
        <taxon>Hymenobacteraceae</taxon>
        <taxon>Hymenobacter</taxon>
    </lineage>
</organism>
<feature type="domain" description="N-acetyltransferase" evidence="3">
    <location>
        <begin position="3"/>
        <end position="146"/>
    </location>
</feature>
<evidence type="ECO:0000313" key="4">
    <source>
        <dbReference type="EMBL" id="TGD81523.1"/>
    </source>
</evidence>
<dbReference type="EMBL" id="SRKZ01000002">
    <property type="protein sequence ID" value="TGD81523.1"/>
    <property type="molecule type" value="Genomic_DNA"/>
</dbReference>
<dbReference type="Proteomes" id="UP000298284">
    <property type="component" value="Unassembled WGS sequence"/>
</dbReference>
<dbReference type="CDD" id="cd04301">
    <property type="entry name" value="NAT_SF"/>
    <property type="match status" value="1"/>
</dbReference>
<dbReference type="InterPro" id="IPR016181">
    <property type="entry name" value="Acyl_CoA_acyltransferase"/>
</dbReference>
<evidence type="ECO:0000259" key="3">
    <source>
        <dbReference type="PROSITE" id="PS51186"/>
    </source>
</evidence>
<dbReference type="PANTHER" id="PTHR43877">
    <property type="entry name" value="AMINOALKYLPHOSPHONATE N-ACETYLTRANSFERASE-RELATED-RELATED"/>
    <property type="match status" value="1"/>
</dbReference>
<name>A0A4Z0MP11_9BACT</name>